<dbReference type="RefSeq" id="XP_001591461.1">
    <property type="nucleotide sequence ID" value="XM_001591411.1"/>
</dbReference>
<protein>
    <submittedName>
        <fullName evidence="2">Uncharacterized protein</fullName>
    </submittedName>
</protein>
<dbReference type="KEGG" id="ssl:SS1G_08088"/>
<feature type="signal peptide" evidence="1">
    <location>
        <begin position="1"/>
        <end position="18"/>
    </location>
</feature>
<keyword evidence="1" id="KW-0732">Signal</keyword>
<feature type="chain" id="PRO_5010516759" evidence="1">
    <location>
        <begin position="19"/>
        <end position="52"/>
    </location>
</feature>
<dbReference type="AlphaFoldDB" id="A0A1D9QEW8"/>
<evidence type="ECO:0000256" key="1">
    <source>
        <dbReference type="SAM" id="SignalP"/>
    </source>
</evidence>
<organism evidence="2 3">
    <name type="scientific">Sclerotinia sclerotiorum (strain ATCC 18683 / 1980 / Ss-1)</name>
    <name type="common">White mold</name>
    <name type="synonym">Whetzelinia sclerotiorum</name>
    <dbReference type="NCBI Taxonomy" id="665079"/>
    <lineage>
        <taxon>Eukaryota</taxon>
        <taxon>Fungi</taxon>
        <taxon>Dikarya</taxon>
        <taxon>Ascomycota</taxon>
        <taxon>Pezizomycotina</taxon>
        <taxon>Leotiomycetes</taxon>
        <taxon>Helotiales</taxon>
        <taxon>Sclerotiniaceae</taxon>
        <taxon>Sclerotinia</taxon>
    </lineage>
</organism>
<dbReference type="VEuPathDB" id="FungiDB:sscle_11g081020"/>
<evidence type="ECO:0000313" key="2">
    <source>
        <dbReference type="EMBL" id="APA13332.1"/>
    </source>
</evidence>
<reference evidence="3" key="1">
    <citation type="journal article" date="2017" name="Genome Biol. Evol.">
        <title>The complete genome sequence of the phytopathogenic fungus Sclerotinia sclerotiorum reveals insights into the genome architecture of broad host range pathogens.</title>
        <authorList>
            <person name="Derbyshire M."/>
            <person name="Denton-Giles M."/>
            <person name="Hegedus D."/>
            <person name="Seifbarghy S."/>
            <person name="Rollins J."/>
            <person name="van Kan J."/>
            <person name="Seidl M.F."/>
            <person name="Faino L."/>
            <person name="Mbengue M."/>
            <person name="Navaud O."/>
            <person name="Raffaele S."/>
            <person name="Hammond-Kosack K."/>
            <person name="Heard S."/>
            <person name="Oliver R."/>
        </authorList>
    </citation>
    <scope>NUCLEOTIDE SEQUENCE [LARGE SCALE GENOMIC DNA]</scope>
    <source>
        <strain evidence="3">ATCC 18683 / 1980 / Ss-1</strain>
    </source>
</reference>
<gene>
    <name evidence="2" type="ORF">sscle_11g081020</name>
</gene>
<accession>A0A1D9QEW8</accession>
<evidence type="ECO:0000313" key="3">
    <source>
        <dbReference type="Proteomes" id="UP000177798"/>
    </source>
</evidence>
<proteinExistence type="predicted"/>
<dbReference type="EMBL" id="CP017824">
    <property type="protein sequence ID" value="APA13332.1"/>
    <property type="molecule type" value="Genomic_DNA"/>
</dbReference>
<dbReference type="Proteomes" id="UP000177798">
    <property type="component" value="Chromosome 11"/>
</dbReference>
<sequence length="52" mass="5804">MFLTSLLLTSLLILIALIKHIKFYITSEEAQSLCVKQTTGDTLFEMKPCGKA</sequence>
<name>A0A1D9QEW8_SCLS1</name>